<protein>
    <submittedName>
        <fullName evidence="2">Uncharacterized protein</fullName>
    </submittedName>
</protein>
<dbReference type="EMBL" id="SEUK01000049">
    <property type="protein sequence ID" value="KAA1160220.1"/>
    <property type="molecule type" value="Genomic_DNA"/>
</dbReference>
<comment type="caution">
    <text evidence="2">The sequence shown here is derived from an EMBL/GenBank/DDBJ whole genome shotgun (WGS) entry which is preliminary data.</text>
</comment>
<accession>A0AB73BGP3</accession>
<sequence>MNNPHQILQVRHQMNKKLGANEQFLGNGMTKDNNTDNPITPFGPEQEGQQFGPVETFTLDKNPRTLGTLEKAGIVTRIPLNNA</sequence>
<evidence type="ECO:0000313" key="3">
    <source>
        <dbReference type="Proteomes" id="UP000324162"/>
    </source>
</evidence>
<dbReference type="AlphaFoldDB" id="A0AB73BGP3"/>
<organism evidence="2 3">
    <name type="scientific">Pseudoalteromonas fuliginea</name>
    <dbReference type="NCBI Taxonomy" id="1872678"/>
    <lineage>
        <taxon>Bacteria</taxon>
        <taxon>Pseudomonadati</taxon>
        <taxon>Pseudomonadota</taxon>
        <taxon>Gammaproteobacteria</taxon>
        <taxon>Alteromonadales</taxon>
        <taxon>Pseudoalteromonadaceae</taxon>
        <taxon>Pseudoalteromonas</taxon>
    </lineage>
</organism>
<feature type="region of interest" description="Disordered" evidence="1">
    <location>
        <begin position="24"/>
        <end position="50"/>
    </location>
</feature>
<gene>
    <name evidence="2" type="ORF">EU508_10785</name>
</gene>
<evidence type="ECO:0000313" key="2">
    <source>
        <dbReference type="EMBL" id="KAA1160220.1"/>
    </source>
</evidence>
<proteinExistence type="predicted"/>
<dbReference type="RefSeq" id="WP_149614342.1">
    <property type="nucleotide sequence ID" value="NZ_SEUK01000049.1"/>
</dbReference>
<evidence type="ECO:0000256" key="1">
    <source>
        <dbReference type="SAM" id="MobiDB-lite"/>
    </source>
</evidence>
<reference evidence="2 3" key="1">
    <citation type="submission" date="2019-01" db="EMBL/GenBank/DDBJ databases">
        <title>Genome sequences of marine Pseudoalteromonas species.</title>
        <authorList>
            <person name="Boraston A.B."/>
            <person name="Hehemann J.-H."/>
            <person name="Vickers C.J."/>
            <person name="Salama-Alber O."/>
            <person name="Abe K."/>
            <person name="Hettle A.J."/>
        </authorList>
    </citation>
    <scope>NUCLEOTIDE SEQUENCE [LARGE SCALE GENOMIC DNA]</scope>
    <source>
        <strain evidence="2 3">PS42</strain>
    </source>
</reference>
<dbReference type="Proteomes" id="UP000324162">
    <property type="component" value="Unassembled WGS sequence"/>
</dbReference>
<name>A0AB73BGP3_9GAMM</name>